<protein>
    <submittedName>
        <fullName evidence="1">Uncharacterized protein</fullName>
    </submittedName>
</protein>
<dbReference type="AlphaFoldDB" id="A0AAU9QD48"/>
<sequence>MAAFIGEQAPSANCARSVLTASSNTMNTQEEHSAPLFYCA</sequence>
<evidence type="ECO:0000313" key="1">
    <source>
        <dbReference type="EMBL" id="CAH1563907.1"/>
    </source>
</evidence>
<name>A0AAU9QD48_9VIBR</name>
<accession>A0AAU9QD48</accession>
<comment type="caution">
    <text evidence="1">The sequence shown here is derived from an EMBL/GenBank/DDBJ whole genome shotgun (WGS) entry which is preliminary data.</text>
</comment>
<reference evidence="1" key="1">
    <citation type="submission" date="2022-01" db="EMBL/GenBank/DDBJ databases">
        <authorList>
            <person name="Lagorce A."/>
        </authorList>
    </citation>
    <scope>NUCLEOTIDE SEQUENCE</scope>
    <source>
        <strain evidence="1">Th15_F1_A12</strain>
    </source>
</reference>
<proteinExistence type="predicted"/>
<dbReference type="Proteomes" id="UP001295462">
    <property type="component" value="Unassembled WGS sequence"/>
</dbReference>
<dbReference type="EMBL" id="CAKMUD010000001">
    <property type="protein sequence ID" value="CAH1563907.1"/>
    <property type="molecule type" value="Genomic_DNA"/>
</dbReference>
<gene>
    <name evidence="1" type="ORF">THF1A12_10218</name>
</gene>
<evidence type="ECO:0000313" key="2">
    <source>
        <dbReference type="Proteomes" id="UP001295462"/>
    </source>
</evidence>
<organism evidence="1 2">
    <name type="scientific">Vibrio jasicida</name>
    <dbReference type="NCBI Taxonomy" id="766224"/>
    <lineage>
        <taxon>Bacteria</taxon>
        <taxon>Pseudomonadati</taxon>
        <taxon>Pseudomonadota</taxon>
        <taxon>Gammaproteobacteria</taxon>
        <taxon>Vibrionales</taxon>
        <taxon>Vibrionaceae</taxon>
        <taxon>Vibrio</taxon>
    </lineage>
</organism>